<evidence type="ECO:0000256" key="5">
    <source>
        <dbReference type="ARBA" id="ARBA00022989"/>
    </source>
</evidence>
<dbReference type="Pfam" id="PF13677">
    <property type="entry name" value="MotB_plug"/>
    <property type="match status" value="1"/>
</dbReference>
<feature type="compositionally biased region" description="Polar residues" evidence="8">
    <location>
        <begin position="69"/>
        <end position="81"/>
    </location>
</feature>
<keyword evidence="4 9" id="KW-0812">Transmembrane</keyword>
<feature type="domain" description="OmpA-like" evidence="10">
    <location>
        <begin position="148"/>
        <end position="268"/>
    </location>
</feature>
<reference evidence="12" key="1">
    <citation type="submission" date="2016-10" db="EMBL/GenBank/DDBJ databases">
        <authorList>
            <person name="Varghese N."/>
            <person name="Submissions S."/>
        </authorList>
    </citation>
    <scope>NUCLEOTIDE SEQUENCE [LARGE SCALE GENOMIC DNA]</scope>
    <source>
        <strain evidence="12">CGMCC 1.6495</strain>
    </source>
</reference>
<dbReference type="AlphaFoldDB" id="A0A1H9TUZ3"/>
<dbReference type="Pfam" id="PF00691">
    <property type="entry name" value="OmpA"/>
    <property type="match status" value="1"/>
</dbReference>
<dbReference type="InterPro" id="IPR025713">
    <property type="entry name" value="MotB-like_N_dom"/>
</dbReference>
<evidence type="ECO:0000256" key="2">
    <source>
        <dbReference type="ARBA" id="ARBA00008914"/>
    </source>
</evidence>
<evidence type="ECO:0000256" key="6">
    <source>
        <dbReference type="ARBA" id="ARBA00023136"/>
    </source>
</evidence>
<feature type="region of interest" description="Disordered" evidence="8">
    <location>
        <begin position="288"/>
        <end position="326"/>
    </location>
</feature>
<evidence type="ECO:0000256" key="9">
    <source>
        <dbReference type="SAM" id="Phobius"/>
    </source>
</evidence>
<evidence type="ECO:0000313" key="12">
    <source>
        <dbReference type="Proteomes" id="UP000198505"/>
    </source>
</evidence>
<keyword evidence="5 9" id="KW-1133">Transmembrane helix</keyword>
<keyword evidence="3" id="KW-1003">Cell membrane</keyword>
<dbReference type="PROSITE" id="PS51123">
    <property type="entry name" value="OMPA_2"/>
    <property type="match status" value="1"/>
</dbReference>
<dbReference type="SUPFAM" id="SSF103088">
    <property type="entry name" value="OmpA-like"/>
    <property type="match status" value="1"/>
</dbReference>
<keyword evidence="12" id="KW-1185">Reference proteome</keyword>
<evidence type="ECO:0000259" key="10">
    <source>
        <dbReference type="PROSITE" id="PS51123"/>
    </source>
</evidence>
<dbReference type="RefSeq" id="WP_092827354.1">
    <property type="nucleotide sequence ID" value="NZ_FOGS01000005.1"/>
</dbReference>
<dbReference type="InterPro" id="IPR050330">
    <property type="entry name" value="Bact_OuterMem_StrucFunc"/>
</dbReference>
<evidence type="ECO:0000256" key="7">
    <source>
        <dbReference type="PROSITE-ProRule" id="PRU00473"/>
    </source>
</evidence>
<dbReference type="PANTHER" id="PTHR30329">
    <property type="entry name" value="STATOR ELEMENT OF FLAGELLAR MOTOR COMPLEX"/>
    <property type="match status" value="1"/>
</dbReference>
<dbReference type="Gene3D" id="3.30.1330.60">
    <property type="entry name" value="OmpA-like domain"/>
    <property type="match status" value="1"/>
</dbReference>
<feature type="region of interest" description="Disordered" evidence="8">
    <location>
        <begin position="69"/>
        <end position="96"/>
    </location>
</feature>
<dbReference type="GO" id="GO:0005886">
    <property type="term" value="C:plasma membrane"/>
    <property type="evidence" value="ECO:0007669"/>
    <property type="project" value="UniProtKB-SubCell"/>
</dbReference>
<dbReference type="EMBL" id="FOGS01000005">
    <property type="protein sequence ID" value="SES00808.1"/>
    <property type="molecule type" value="Genomic_DNA"/>
</dbReference>
<organism evidence="11 12">
    <name type="scientific">Vreelandella subterranea</name>
    <dbReference type="NCBI Taxonomy" id="416874"/>
    <lineage>
        <taxon>Bacteria</taxon>
        <taxon>Pseudomonadati</taxon>
        <taxon>Pseudomonadota</taxon>
        <taxon>Gammaproteobacteria</taxon>
        <taxon>Oceanospirillales</taxon>
        <taxon>Halomonadaceae</taxon>
        <taxon>Vreelandella</taxon>
    </lineage>
</organism>
<evidence type="ECO:0000256" key="3">
    <source>
        <dbReference type="ARBA" id="ARBA00022475"/>
    </source>
</evidence>
<sequence length="326" mass="36097">MSTAGDKRPIIIRRKKVVHAHHGGAWKIALADFMTALMALFLVLWILSVSSDEERQGVAEYFSTPLTTAITGGDRSGSTSAIPGGGPDPTHSDGERARIDLRQATRPSEQERRFFMNVQERIERAIELDPELRQLRSQLRFDLTREGLRIQVLDTEQRPMFELGSDQVAPYMRNLLRTIAPLLNELPNDLSIGGHTDNVPYAGGYRGYSNWELSNDRANASRRELIAGGLDPGQLLRVSGYADRVLLPETEPDDPINRRIELIVLLPEIAEAIRNPVVMETDVSTVLSETAEDASGVPDDAPPVENPEQAIDPEQPGFEQETTGAE</sequence>
<dbReference type="InterPro" id="IPR006665">
    <property type="entry name" value="OmpA-like"/>
</dbReference>
<dbReference type="PANTHER" id="PTHR30329:SF18">
    <property type="entry name" value="MOTILITY PROTEIN B"/>
    <property type="match status" value="1"/>
</dbReference>
<dbReference type="InterPro" id="IPR036737">
    <property type="entry name" value="OmpA-like_sf"/>
</dbReference>
<evidence type="ECO:0000256" key="4">
    <source>
        <dbReference type="ARBA" id="ARBA00022692"/>
    </source>
</evidence>
<gene>
    <name evidence="11" type="ORF">SAMN04487958_105226</name>
</gene>
<evidence type="ECO:0000256" key="1">
    <source>
        <dbReference type="ARBA" id="ARBA00004162"/>
    </source>
</evidence>
<dbReference type="CDD" id="cd07185">
    <property type="entry name" value="OmpA_C-like"/>
    <property type="match status" value="1"/>
</dbReference>
<dbReference type="STRING" id="416874.SAMN04487958_105226"/>
<feature type="transmembrane region" description="Helical" evidence="9">
    <location>
        <begin position="24"/>
        <end position="47"/>
    </location>
</feature>
<evidence type="ECO:0000256" key="8">
    <source>
        <dbReference type="SAM" id="MobiDB-lite"/>
    </source>
</evidence>
<name>A0A1H9TUZ3_9GAMM</name>
<dbReference type="Proteomes" id="UP000198505">
    <property type="component" value="Unassembled WGS sequence"/>
</dbReference>
<comment type="similarity">
    <text evidence="2">Belongs to the MotB family.</text>
</comment>
<proteinExistence type="inferred from homology"/>
<comment type="subcellular location">
    <subcellularLocation>
        <location evidence="1">Cell membrane</location>
        <topology evidence="1">Single-pass membrane protein</topology>
    </subcellularLocation>
</comment>
<evidence type="ECO:0000313" key="11">
    <source>
        <dbReference type="EMBL" id="SES00808.1"/>
    </source>
</evidence>
<protein>
    <submittedName>
        <fullName evidence="11">Chemotaxis protein MotB</fullName>
    </submittedName>
</protein>
<dbReference type="NCBIfam" id="NF006548">
    <property type="entry name" value="PRK09041.1"/>
    <property type="match status" value="1"/>
</dbReference>
<keyword evidence="6 7" id="KW-0472">Membrane</keyword>
<accession>A0A1H9TUZ3</accession>